<dbReference type="InterPro" id="IPR006058">
    <property type="entry name" value="2Fe2S_fd_BS"/>
</dbReference>
<reference evidence="2 3" key="1">
    <citation type="journal article" date="2016" name="BMC Genomics">
        <title>Combined genomic and structural analyses of a cultured magnetotactic bacterium reveals its niche adaptation to a dynamic environment.</title>
        <authorList>
            <person name="Araujo A.C."/>
            <person name="Morillo V."/>
            <person name="Cypriano J."/>
            <person name="Teixeira L.C."/>
            <person name="Leao P."/>
            <person name="Lyra S."/>
            <person name="Almeida L.G."/>
            <person name="Bazylinski D.A."/>
            <person name="Vasconcellos A.T."/>
            <person name="Abreu F."/>
            <person name="Lins U."/>
        </authorList>
    </citation>
    <scope>NUCLEOTIDE SEQUENCE [LARGE SCALE GENOMIC DNA]</scope>
    <source>
        <strain evidence="2 3">IT-1</strain>
    </source>
</reference>
<dbReference type="RefSeq" id="WP_085442140.1">
    <property type="nucleotide sequence ID" value="NZ_LVJN01000019.1"/>
</dbReference>
<dbReference type="OrthoDB" id="9793027at2"/>
<protein>
    <submittedName>
        <fullName evidence="2">Putative ferredoxin</fullName>
    </submittedName>
</protein>
<evidence type="ECO:0000259" key="1">
    <source>
        <dbReference type="PROSITE" id="PS51085"/>
    </source>
</evidence>
<dbReference type="InterPro" id="IPR001041">
    <property type="entry name" value="2Fe-2S_ferredoxin-type"/>
</dbReference>
<dbReference type="InterPro" id="IPR036010">
    <property type="entry name" value="2Fe-2S_ferredoxin-like_sf"/>
</dbReference>
<gene>
    <name evidence="2" type="ORF">MAIT1_03718</name>
</gene>
<name>A0A1Y2K423_9PROT</name>
<keyword evidence="3" id="KW-1185">Reference proteome</keyword>
<comment type="caution">
    <text evidence="2">The sequence shown here is derived from an EMBL/GenBank/DDBJ whole genome shotgun (WGS) entry which is preliminary data.</text>
</comment>
<feature type="domain" description="2Fe-2S ferredoxin-type" evidence="1">
    <location>
        <begin position="2"/>
        <end position="119"/>
    </location>
</feature>
<dbReference type="GO" id="GO:0051537">
    <property type="term" value="F:2 iron, 2 sulfur cluster binding"/>
    <property type="evidence" value="ECO:0007669"/>
    <property type="project" value="InterPro"/>
</dbReference>
<dbReference type="InterPro" id="IPR012675">
    <property type="entry name" value="Beta-grasp_dom_sf"/>
</dbReference>
<sequence>MPNITFTSPSMSNDKTVYAVAGHNGTLLSIAEKNKIKIPFDCQDGECGSCVIKVSLLSKDQKMGSALTDKEKEILKEKKLLTDAEIEDAEVRDIAPSHRLACQYIVRDEDIIVTFNGEAGEAP</sequence>
<proteinExistence type="predicted"/>
<accession>A0A1Y2K423</accession>
<dbReference type="AlphaFoldDB" id="A0A1Y2K423"/>
<evidence type="ECO:0000313" key="2">
    <source>
        <dbReference type="EMBL" id="OSM04026.1"/>
    </source>
</evidence>
<dbReference type="STRING" id="1434232.MAIT1_03718"/>
<dbReference type="PROSITE" id="PS51085">
    <property type="entry name" value="2FE2S_FER_2"/>
    <property type="match status" value="1"/>
</dbReference>
<dbReference type="EMBL" id="LVJN01000019">
    <property type="protein sequence ID" value="OSM04026.1"/>
    <property type="molecule type" value="Genomic_DNA"/>
</dbReference>
<dbReference type="Gene3D" id="3.10.20.30">
    <property type="match status" value="1"/>
</dbReference>
<dbReference type="SUPFAM" id="SSF54292">
    <property type="entry name" value="2Fe-2S ferredoxin-like"/>
    <property type="match status" value="1"/>
</dbReference>
<organism evidence="2 3">
    <name type="scientific">Magnetofaba australis IT-1</name>
    <dbReference type="NCBI Taxonomy" id="1434232"/>
    <lineage>
        <taxon>Bacteria</taxon>
        <taxon>Pseudomonadati</taxon>
        <taxon>Pseudomonadota</taxon>
        <taxon>Magnetococcia</taxon>
        <taxon>Magnetococcales</taxon>
        <taxon>Magnetococcaceae</taxon>
        <taxon>Magnetofaba</taxon>
    </lineage>
</organism>
<evidence type="ECO:0000313" key="3">
    <source>
        <dbReference type="Proteomes" id="UP000194003"/>
    </source>
</evidence>
<dbReference type="CDD" id="cd00207">
    <property type="entry name" value="fer2"/>
    <property type="match status" value="1"/>
</dbReference>
<dbReference type="PROSITE" id="PS00197">
    <property type="entry name" value="2FE2S_FER_1"/>
    <property type="match status" value="1"/>
</dbReference>
<dbReference type="Pfam" id="PF00111">
    <property type="entry name" value="Fer2"/>
    <property type="match status" value="1"/>
</dbReference>
<dbReference type="Proteomes" id="UP000194003">
    <property type="component" value="Unassembled WGS sequence"/>
</dbReference>